<feature type="region of interest" description="Disordered" evidence="1">
    <location>
        <begin position="395"/>
        <end position="421"/>
    </location>
</feature>
<sequence>MEIDIESEGRDINPPPLEAKINQPSFNRQRDNWVTKSYLLKYFGKSGAGRHHPGYGDGQIEVQEVLQRHARGETIQIADWRKFWKELDTDLKLDTVSLQSPVSESEEQSKEKDQSTGFQNNPRKRHRQDDRSNSGRNNQNSQPRYNTRDDFRSHGRGQRGGIGDYRKRVPANTSNTVVPDLNQRQIGAPIPQLSSETTSSNIIPIPTPSVHQVQLEQEHHLHPTIAVSPPPINTTNIELPQAVDALPDNTTQPINNIVIPQQQPQNQQQLVNQQQQLFNLQSQQFTNQQYRLPDAPDSRASITTQKQSLELRTQQEAQRLHNERILQEYRASNEYRIHMYQGAQNIAQQNLMDGMLMNLEARSKGFDNLSYNPFGNFQPNFNPNQYIDDLSQIPSQDQQEYSNELNQYQMQRDDDDDSNDD</sequence>
<organism evidence="2 3">
    <name type="scientific">Streblomastix strix</name>
    <dbReference type="NCBI Taxonomy" id="222440"/>
    <lineage>
        <taxon>Eukaryota</taxon>
        <taxon>Metamonada</taxon>
        <taxon>Preaxostyla</taxon>
        <taxon>Oxymonadida</taxon>
        <taxon>Streblomastigidae</taxon>
        <taxon>Streblomastix</taxon>
    </lineage>
</organism>
<reference evidence="2 3" key="1">
    <citation type="submission" date="2019-03" db="EMBL/GenBank/DDBJ databases">
        <title>Single cell metagenomics reveals metabolic interactions within the superorganism composed of flagellate Streblomastix strix and complex community of Bacteroidetes bacteria on its surface.</title>
        <authorList>
            <person name="Treitli S.C."/>
            <person name="Kolisko M."/>
            <person name="Husnik F."/>
            <person name="Keeling P."/>
            <person name="Hampl V."/>
        </authorList>
    </citation>
    <scope>NUCLEOTIDE SEQUENCE [LARGE SCALE GENOMIC DNA]</scope>
    <source>
        <strain evidence="2">ST1C</strain>
    </source>
</reference>
<evidence type="ECO:0000313" key="2">
    <source>
        <dbReference type="EMBL" id="KAA6363803.1"/>
    </source>
</evidence>
<proteinExistence type="predicted"/>
<dbReference type="AlphaFoldDB" id="A0A5J4U0N9"/>
<feature type="non-terminal residue" evidence="2">
    <location>
        <position position="421"/>
    </location>
</feature>
<dbReference type="EMBL" id="SNRW01022457">
    <property type="protein sequence ID" value="KAA6363803.1"/>
    <property type="molecule type" value="Genomic_DNA"/>
</dbReference>
<accession>A0A5J4U0N9</accession>
<name>A0A5J4U0N9_9EUKA</name>
<dbReference type="Proteomes" id="UP000324800">
    <property type="component" value="Unassembled WGS sequence"/>
</dbReference>
<feature type="compositionally biased region" description="Polar residues" evidence="1">
    <location>
        <begin position="395"/>
        <end position="410"/>
    </location>
</feature>
<evidence type="ECO:0000313" key="3">
    <source>
        <dbReference type="Proteomes" id="UP000324800"/>
    </source>
</evidence>
<gene>
    <name evidence="2" type="ORF">EZS28_040670</name>
</gene>
<comment type="caution">
    <text evidence="2">The sequence shown here is derived from an EMBL/GenBank/DDBJ whole genome shotgun (WGS) entry which is preliminary data.</text>
</comment>
<evidence type="ECO:0000256" key="1">
    <source>
        <dbReference type="SAM" id="MobiDB-lite"/>
    </source>
</evidence>
<feature type="region of interest" description="Disordered" evidence="1">
    <location>
        <begin position="98"/>
        <end position="176"/>
    </location>
</feature>
<protein>
    <submittedName>
        <fullName evidence="2">Uncharacterized protein</fullName>
    </submittedName>
</protein>